<evidence type="ECO:0000259" key="8">
    <source>
        <dbReference type="PROSITE" id="PS50928"/>
    </source>
</evidence>
<evidence type="ECO:0000256" key="1">
    <source>
        <dbReference type="ARBA" id="ARBA00004651"/>
    </source>
</evidence>
<organism evidence="9 10">
    <name type="scientific">Candidatus Segetimicrobium genomatis</name>
    <dbReference type="NCBI Taxonomy" id="2569760"/>
    <lineage>
        <taxon>Bacteria</taxon>
        <taxon>Bacillati</taxon>
        <taxon>Candidatus Sysuimicrobiota</taxon>
        <taxon>Candidatus Sysuimicrobiia</taxon>
        <taxon>Candidatus Sysuimicrobiales</taxon>
        <taxon>Candidatus Segetimicrobiaceae</taxon>
        <taxon>Candidatus Segetimicrobium</taxon>
    </lineage>
</organism>
<feature type="transmembrane region" description="Helical" evidence="7">
    <location>
        <begin position="233"/>
        <end position="254"/>
    </location>
</feature>
<evidence type="ECO:0000256" key="5">
    <source>
        <dbReference type="ARBA" id="ARBA00022989"/>
    </source>
</evidence>
<dbReference type="GO" id="GO:0055085">
    <property type="term" value="P:transmembrane transport"/>
    <property type="evidence" value="ECO:0007669"/>
    <property type="project" value="InterPro"/>
</dbReference>
<evidence type="ECO:0000256" key="4">
    <source>
        <dbReference type="ARBA" id="ARBA00022692"/>
    </source>
</evidence>
<evidence type="ECO:0000313" key="9">
    <source>
        <dbReference type="EMBL" id="TMJ10954.1"/>
    </source>
</evidence>
<dbReference type="InterPro" id="IPR000515">
    <property type="entry name" value="MetI-like"/>
</dbReference>
<proteinExistence type="inferred from homology"/>
<dbReference type="Gene3D" id="1.10.3720.10">
    <property type="entry name" value="MetI-like"/>
    <property type="match status" value="1"/>
</dbReference>
<reference evidence="9 10" key="1">
    <citation type="journal article" date="2019" name="Nat. Microbiol.">
        <title>Mediterranean grassland soil C-N compound turnover is dependent on rainfall and depth, and is mediated by genomically divergent microorganisms.</title>
        <authorList>
            <person name="Diamond S."/>
            <person name="Andeer P.F."/>
            <person name="Li Z."/>
            <person name="Crits-Christoph A."/>
            <person name="Burstein D."/>
            <person name="Anantharaman K."/>
            <person name="Lane K.R."/>
            <person name="Thomas B.C."/>
            <person name="Pan C."/>
            <person name="Northen T.R."/>
            <person name="Banfield J.F."/>
        </authorList>
    </citation>
    <scope>NUCLEOTIDE SEQUENCE [LARGE SCALE GENOMIC DNA]</scope>
    <source>
        <strain evidence="9">NP_1</strain>
    </source>
</reference>
<dbReference type="EMBL" id="VBAI01000084">
    <property type="protein sequence ID" value="TMJ10954.1"/>
    <property type="molecule type" value="Genomic_DNA"/>
</dbReference>
<evidence type="ECO:0000313" key="10">
    <source>
        <dbReference type="Proteomes" id="UP000315217"/>
    </source>
</evidence>
<keyword evidence="5 7" id="KW-1133">Transmembrane helix</keyword>
<keyword evidence="6 7" id="KW-0472">Membrane</keyword>
<feature type="transmembrane region" description="Helical" evidence="7">
    <location>
        <begin position="64"/>
        <end position="88"/>
    </location>
</feature>
<evidence type="ECO:0000256" key="7">
    <source>
        <dbReference type="RuleBase" id="RU363032"/>
    </source>
</evidence>
<accession>A0A537LSF2</accession>
<dbReference type="CDD" id="cd06261">
    <property type="entry name" value="TM_PBP2"/>
    <property type="match status" value="1"/>
</dbReference>
<dbReference type="PROSITE" id="PS50928">
    <property type="entry name" value="ABC_TM1"/>
    <property type="match status" value="1"/>
</dbReference>
<comment type="subcellular location">
    <subcellularLocation>
        <location evidence="1 7">Cell membrane</location>
        <topology evidence="1 7">Multi-pass membrane protein</topology>
    </subcellularLocation>
</comment>
<name>A0A537LSF2_9BACT</name>
<dbReference type="Pfam" id="PF00528">
    <property type="entry name" value="BPD_transp_1"/>
    <property type="match status" value="1"/>
</dbReference>
<sequence>MRKARPVQDTLVLLVTAVFAAPLVWMVLTAVKSQADVYMGPLWPRSVHLENFRLAWETAPFGRYFLNSLVVASVTTASVLLTSILAAYAFARLRFAGRDWLFLLALGTLMVPGEVLLVPNFVTVKRLGWLDTYAALVVPFAASAFGIFVLRQTFRKLPVELEEAMFVDGASPWTVLWRLYVPVTLTSAAAAAIFVFLGAWNALVWPLVVTGSTAMRTVQVGLASLIYDQGYNLPVLMAAATLVALPVLLVYFAFQRLFVEAALQSGLKS</sequence>
<comment type="similarity">
    <text evidence="7">Belongs to the binding-protein-dependent transport system permease family.</text>
</comment>
<evidence type="ECO:0000256" key="2">
    <source>
        <dbReference type="ARBA" id="ARBA00022448"/>
    </source>
</evidence>
<feature type="transmembrane region" description="Helical" evidence="7">
    <location>
        <begin position="100"/>
        <end position="121"/>
    </location>
</feature>
<feature type="transmembrane region" description="Helical" evidence="7">
    <location>
        <begin position="133"/>
        <end position="154"/>
    </location>
</feature>
<protein>
    <submittedName>
        <fullName evidence="9">Carbohydrate ABC transporter permease</fullName>
    </submittedName>
</protein>
<evidence type="ECO:0000256" key="6">
    <source>
        <dbReference type="ARBA" id="ARBA00023136"/>
    </source>
</evidence>
<evidence type="ECO:0000256" key="3">
    <source>
        <dbReference type="ARBA" id="ARBA00022475"/>
    </source>
</evidence>
<dbReference type="InterPro" id="IPR035906">
    <property type="entry name" value="MetI-like_sf"/>
</dbReference>
<dbReference type="GO" id="GO:0005886">
    <property type="term" value="C:plasma membrane"/>
    <property type="evidence" value="ECO:0007669"/>
    <property type="project" value="UniProtKB-SubCell"/>
</dbReference>
<dbReference type="Proteomes" id="UP000315217">
    <property type="component" value="Unassembled WGS sequence"/>
</dbReference>
<comment type="caution">
    <text evidence="9">The sequence shown here is derived from an EMBL/GenBank/DDBJ whole genome shotgun (WGS) entry which is preliminary data.</text>
</comment>
<keyword evidence="2 7" id="KW-0813">Transport</keyword>
<gene>
    <name evidence="9" type="ORF">E6G98_06300</name>
</gene>
<dbReference type="SUPFAM" id="SSF161098">
    <property type="entry name" value="MetI-like"/>
    <property type="match status" value="1"/>
</dbReference>
<keyword evidence="4 7" id="KW-0812">Transmembrane</keyword>
<feature type="transmembrane region" description="Helical" evidence="7">
    <location>
        <begin position="175"/>
        <end position="197"/>
    </location>
</feature>
<dbReference type="PANTHER" id="PTHR43744">
    <property type="entry name" value="ABC TRANSPORTER PERMEASE PROTEIN MG189-RELATED-RELATED"/>
    <property type="match status" value="1"/>
</dbReference>
<keyword evidence="3" id="KW-1003">Cell membrane</keyword>
<dbReference type="PANTHER" id="PTHR43744:SF12">
    <property type="entry name" value="ABC TRANSPORTER PERMEASE PROTEIN MG189-RELATED"/>
    <property type="match status" value="1"/>
</dbReference>
<dbReference type="AlphaFoldDB" id="A0A537LSF2"/>
<feature type="domain" description="ABC transmembrane type-1" evidence="8">
    <location>
        <begin position="65"/>
        <end position="254"/>
    </location>
</feature>